<evidence type="ECO:0000313" key="2">
    <source>
        <dbReference type="EMBL" id="EHQ29898.1"/>
    </source>
</evidence>
<dbReference type="Gene3D" id="3.40.50.300">
    <property type="entry name" value="P-loop containing nucleotide triphosphate hydrolases"/>
    <property type="match status" value="1"/>
</dbReference>
<dbReference type="Proteomes" id="UP000002774">
    <property type="component" value="Chromosome"/>
</dbReference>
<dbReference type="InterPro" id="IPR006437">
    <property type="entry name" value="Phage_terminase_lsu"/>
</dbReference>
<keyword evidence="3" id="KW-1185">Reference proteome</keyword>
<dbReference type="InterPro" id="IPR027417">
    <property type="entry name" value="P-loop_NTPase"/>
</dbReference>
<evidence type="ECO:0000259" key="1">
    <source>
        <dbReference type="Pfam" id="PF04466"/>
    </source>
</evidence>
<gene>
    <name evidence="2" type="ORF">Mucpa_5831</name>
</gene>
<dbReference type="AlphaFoldDB" id="H1Y7Q3"/>
<feature type="domain" description="Phage terminase large subunit N-terminal" evidence="1">
    <location>
        <begin position="32"/>
        <end position="242"/>
    </location>
</feature>
<dbReference type="STRING" id="714943.Mucpa_5831"/>
<dbReference type="Pfam" id="PF04466">
    <property type="entry name" value="Terminase_3"/>
    <property type="match status" value="1"/>
</dbReference>
<dbReference type="RefSeq" id="WP_008511354.1">
    <property type="nucleotide sequence ID" value="NZ_CM001403.1"/>
</dbReference>
<dbReference type="InterPro" id="IPR035412">
    <property type="entry name" value="Terminase_L_N"/>
</dbReference>
<proteinExistence type="predicted"/>
<dbReference type="InterPro" id="IPR052380">
    <property type="entry name" value="Viral_DNA_packaging_terminase"/>
</dbReference>
<name>H1Y7Q3_9SPHI</name>
<dbReference type="NCBIfam" id="TIGR01547">
    <property type="entry name" value="phage_term_2"/>
    <property type="match status" value="1"/>
</dbReference>
<dbReference type="EMBL" id="CM001403">
    <property type="protein sequence ID" value="EHQ29898.1"/>
    <property type="molecule type" value="Genomic_DNA"/>
</dbReference>
<dbReference type="OrthoDB" id="924847at2"/>
<dbReference type="PANTHER" id="PTHR39184:SF1">
    <property type="entry name" value="PBSX PHAGE TERMINASE LARGE SUBUNIT"/>
    <property type="match status" value="1"/>
</dbReference>
<evidence type="ECO:0000313" key="3">
    <source>
        <dbReference type="Proteomes" id="UP000002774"/>
    </source>
</evidence>
<dbReference type="HOGENOM" id="CLU_549547_0_0_10"/>
<dbReference type="PANTHER" id="PTHR39184">
    <property type="match status" value="1"/>
</dbReference>
<sequence length="480" mass="55796">MNEIKITFNPNLFNNVYWHLLKAFDDNQIRFIWVYGGSSASKTYSVVQLTLVRMLEQTNQNTFVLRKYGVDIRDSIYSDFKNLIADWGLGAYFSIQQNYILCKASGSYIRFRGLDDSEKIKGISNFKKVILEEVSQFDEVDYKQIRKRLRGQLGQQIIGIFNPVSEDHWIKNHIFDQEVLQPIESNISGMWRNEPGNLLILKTNYLDNRYIVGPQFVDQHAIADFERDKISDYNYYQIYGLGNWGKLRTGGEFWKDFNASRNSARVNWNEALPLHLSWDENVNPYLTCLVWQIEGKTATQIDEICLEDPRNRVHHVCAEFASRYPPARVKGLYIYGDRTSIKQDTKLEKGENFFTRILQLLQPYAPTLRMQSANPSIVQSAGFINQIYAGRIPGLQIIIGENCRRSLHDYQYAIEDSDGTLKKTKKQHPLTKVSYEEFGHPSDAKRYLLTQAFATEYQAYLKGDKKIQIRTGKPLHKHGY</sequence>
<accession>H1Y7Q3</accession>
<protein>
    <submittedName>
        <fullName evidence="2">Phage terminase, large subunit, PBSX family</fullName>
    </submittedName>
</protein>
<organism evidence="2 3">
    <name type="scientific">Mucilaginibacter paludis DSM 18603</name>
    <dbReference type="NCBI Taxonomy" id="714943"/>
    <lineage>
        <taxon>Bacteria</taxon>
        <taxon>Pseudomonadati</taxon>
        <taxon>Bacteroidota</taxon>
        <taxon>Sphingobacteriia</taxon>
        <taxon>Sphingobacteriales</taxon>
        <taxon>Sphingobacteriaceae</taxon>
        <taxon>Mucilaginibacter</taxon>
    </lineage>
</organism>
<dbReference type="eggNOG" id="COG1783">
    <property type="taxonomic scope" value="Bacteria"/>
</dbReference>
<reference evidence="2" key="1">
    <citation type="submission" date="2011-09" db="EMBL/GenBank/DDBJ databases">
        <title>The permanent draft genome of Mucilaginibacter paludis DSM 18603.</title>
        <authorList>
            <consortium name="US DOE Joint Genome Institute (JGI-PGF)"/>
            <person name="Lucas S."/>
            <person name="Han J."/>
            <person name="Lapidus A."/>
            <person name="Bruce D."/>
            <person name="Goodwin L."/>
            <person name="Pitluck S."/>
            <person name="Peters L."/>
            <person name="Kyrpides N."/>
            <person name="Mavromatis K."/>
            <person name="Ivanova N."/>
            <person name="Mikhailova N."/>
            <person name="Held B."/>
            <person name="Detter J.C."/>
            <person name="Tapia R."/>
            <person name="Han C."/>
            <person name="Land M."/>
            <person name="Hauser L."/>
            <person name="Markowitz V."/>
            <person name="Cheng J.-F."/>
            <person name="Hugenholtz P."/>
            <person name="Woyke T."/>
            <person name="Wu D."/>
            <person name="Tindall B."/>
            <person name="Brambilla E."/>
            <person name="Klenk H.-P."/>
            <person name="Eisen J.A."/>
        </authorList>
    </citation>
    <scope>NUCLEOTIDE SEQUENCE [LARGE SCALE GENOMIC DNA]</scope>
    <source>
        <strain evidence="2">DSM 18603</strain>
    </source>
</reference>